<evidence type="ECO:0000313" key="2">
    <source>
        <dbReference type="Proteomes" id="UP000266861"/>
    </source>
</evidence>
<accession>A0A397HLY8</accession>
<keyword evidence="2" id="KW-1185">Reference proteome</keyword>
<dbReference type="Proteomes" id="UP000266861">
    <property type="component" value="Unassembled WGS sequence"/>
</dbReference>
<dbReference type="EMBL" id="PQFF01000298">
    <property type="protein sequence ID" value="RHZ64165.1"/>
    <property type="molecule type" value="Genomic_DNA"/>
</dbReference>
<reference evidence="1 2" key="1">
    <citation type="submission" date="2018-08" db="EMBL/GenBank/DDBJ databases">
        <title>Genome and evolution of the arbuscular mycorrhizal fungus Diversispora epigaea (formerly Glomus versiforme) and its bacterial endosymbionts.</title>
        <authorList>
            <person name="Sun X."/>
            <person name="Fei Z."/>
            <person name="Harrison M."/>
        </authorList>
    </citation>
    <scope>NUCLEOTIDE SEQUENCE [LARGE SCALE GENOMIC DNA]</scope>
    <source>
        <strain evidence="1 2">IT104</strain>
    </source>
</reference>
<sequence length="203" mass="23489">MDSLLKNIKEIRKGGFSTIYSATWIDGARAISIDYNIESFVYCSSRGPSFSSFKNILWKEKLKILETIALDIYKFTKYYFCKRMAISSTGNFDCYMVWATIPENFSTKYAEMRLEYFGTCSYCKKFNSVSNLRSAKSPMSGFKVDDFLNEIQHKITTYESTIEWIPFDRLENIKEIGKGGFSIVYSTTWIDGRTIEYSTDSLS</sequence>
<dbReference type="OrthoDB" id="2432957at2759"/>
<dbReference type="STRING" id="1348612.A0A397HLY8"/>
<name>A0A397HLY8_9GLOM</name>
<evidence type="ECO:0008006" key="3">
    <source>
        <dbReference type="Google" id="ProtNLM"/>
    </source>
</evidence>
<organism evidence="1 2">
    <name type="scientific">Diversispora epigaea</name>
    <dbReference type="NCBI Taxonomy" id="1348612"/>
    <lineage>
        <taxon>Eukaryota</taxon>
        <taxon>Fungi</taxon>
        <taxon>Fungi incertae sedis</taxon>
        <taxon>Mucoromycota</taxon>
        <taxon>Glomeromycotina</taxon>
        <taxon>Glomeromycetes</taxon>
        <taxon>Diversisporales</taxon>
        <taxon>Diversisporaceae</taxon>
        <taxon>Diversispora</taxon>
    </lineage>
</organism>
<protein>
    <recommendedName>
        <fullName evidence="3">Protein kinase domain-containing protein</fullName>
    </recommendedName>
</protein>
<gene>
    <name evidence="1" type="ORF">Glove_326g193</name>
</gene>
<comment type="caution">
    <text evidence="1">The sequence shown here is derived from an EMBL/GenBank/DDBJ whole genome shotgun (WGS) entry which is preliminary data.</text>
</comment>
<proteinExistence type="predicted"/>
<dbReference type="AlphaFoldDB" id="A0A397HLY8"/>
<evidence type="ECO:0000313" key="1">
    <source>
        <dbReference type="EMBL" id="RHZ64165.1"/>
    </source>
</evidence>